<sequence length="229" mass="24638">MDFLSIIGLIVGISAILVGQYLEGGNISTLVNGPAMLIVLGGTLGAVMLQSPFAVFMRSVRMSTWIFIAPKHQVEKTIDKIVSWSNIARKEGLLGLENIEEREQNLFARKGLQLLIDGSEPENIRTILDVEIETKERFDMQAAKVFESMGGYSPTIGIIGAVLGLIQVMGNLSDPSKLGSGIAVAFVATIYGVAAANLLFIPVANKLKGLVAEQVQYRDMIVEGMVSIA</sequence>
<dbReference type="GO" id="GO:0006935">
    <property type="term" value="P:chemotaxis"/>
    <property type="evidence" value="ECO:0007669"/>
    <property type="project" value="InterPro"/>
</dbReference>
<dbReference type="Pfam" id="PF01618">
    <property type="entry name" value="MotA_ExbB"/>
    <property type="match status" value="1"/>
</dbReference>
<name>A0A3B0ZP81_9ZZZZ</name>
<feature type="domain" description="MotA/TolQ/ExbB proton channel" evidence="8">
    <location>
        <begin position="102"/>
        <end position="219"/>
    </location>
</feature>
<organism evidence="10">
    <name type="scientific">hydrothermal vent metagenome</name>
    <dbReference type="NCBI Taxonomy" id="652676"/>
    <lineage>
        <taxon>unclassified sequences</taxon>
        <taxon>metagenomes</taxon>
        <taxon>ecological metagenomes</taxon>
    </lineage>
</organism>
<comment type="subcellular location">
    <subcellularLocation>
        <location evidence="1">Cell membrane</location>
        <topology evidence="1">Multi-pass membrane protein</topology>
    </subcellularLocation>
</comment>
<reference evidence="10" key="1">
    <citation type="submission" date="2018-06" db="EMBL/GenBank/DDBJ databases">
        <authorList>
            <person name="Zhirakovskaya E."/>
        </authorList>
    </citation>
    <scope>NUCLEOTIDE SEQUENCE</scope>
</reference>
<dbReference type="InterPro" id="IPR046786">
    <property type="entry name" value="MotA_N"/>
</dbReference>
<dbReference type="GO" id="GO:0005886">
    <property type="term" value="C:plasma membrane"/>
    <property type="evidence" value="ECO:0007669"/>
    <property type="project" value="UniProtKB-SubCell"/>
</dbReference>
<evidence type="ECO:0000259" key="8">
    <source>
        <dbReference type="Pfam" id="PF01618"/>
    </source>
</evidence>
<accession>A0A3B0ZP81</accession>
<keyword evidence="6 7" id="KW-0472">Membrane</keyword>
<protein>
    <submittedName>
        <fullName evidence="10">Flagellar motor rotation protein MotA</fullName>
    </submittedName>
</protein>
<dbReference type="InterPro" id="IPR002898">
    <property type="entry name" value="MotA_ExbB_proton_chnl"/>
</dbReference>
<keyword evidence="10" id="KW-0969">Cilium</keyword>
<dbReference type="PANTHER" id="PTHR30433:SF3">
    <property type="entry name" value="MOTILITY PROTEIN A"/>
    <property type="match status" value="1"/>
</dbReference>
<evidence type="ECO:0000256" key="7">
    <source>
        <dbReference type="SAM" id="Phobius"/>
    </source>
</evidence>
<dbReference type="EMBL" id="UOFT01000033">
    <property type="protein sequence ID" value="VAW93481.1"/>
    <property type="molecule type" value="Genomic_DNA"/>
</dbReference>
<keyword evidence="3 7" id="KW-0812">Transmembrane</keyword>
<keyword evidence="2" id="KW-1003">Cell membrane</keyword>
<feature type="transmembrane region" description="Helical" evidence="7">
    <location>
        <begin position="178"/>
        <end position="200"/>
    </location>
</feature>
<dbReference type="GO" id="GO:0071978">
    <property type="term" value="P:bacterial-type flagellum-dependent swarming motility"/>
    <property type="evidence" value="ECO:0007669"/>
    <property type="project" value="InterPro"/>
</dbReference>
<evidence type="ECO:0000256" key="1">
    <source>
        <dbReference type="ARBA" id="ARBA00004651"/>
    </source>
</evidence>
<evidence type="ECO:0000256" key="3">
    <source>
        <dbReference type="ARBA" id="ARBA00022692"/>
    </source>
</evidence>
<feature type="transmembrane region" description="Helical" evidence="7">
    <location>
        <begin position="145"/>
        <end position="166"/>
    </location>
</feature>
<evidence type="ECO:0000256" key="5">
    <source>
        <dbReference type="ARBA" id="ARBA00022989"/>
    </source>
</evidence>
<keyword evidence="4" id="KW-0283">Flagellar rotation</keyword>
<evidence type="ECO:0000256" key="4">
    <source>
        <dbReference type="ARBA" id="ARBA00022779"/>
    </source>
</evidence>
<evidence type="ECO:0000313" key="10">
    <source>
        <dbReference type="EMBL" id="VAW93481.1"/>
    </source>
</evidence>
<dbReference type="Pfam" id="PF20560">
    <property type="entry name" value="MotA_N"/>
    <property type="match status" value="1"/>
</dbReference>
<proteinExistence type="predicted"/>
<dbReference type="InterPro" id="IPR047055">
    <property type="entry name" value="MotA-like"/>
</dbReference>
<evidence type="ECO:0000256" key="6">
    <source>
        <dbReference type="ARBA" id="ARBA00023136"/>
    </source>
</evidence>
<evidence type="ECO:0000256" key="2">
    <source>
        <dbReference type="ARBA" id="ARBA00022475"/>
    </source>
</evidence>
<feature type="non-terminal residue" evidence="10">
    <location>
        <position position="229"/>
    </location>
</feature>
<dbReference type="AlphaFoldDB" id="A0A3B0ZP81"/>
<keyword evidence="10" id="KW-0966">Cell projection</keyword>
<dbReference type="PANTHER" id="PTHR30433">
    <property type="entry name" value="CHEMOTAXIS PROTEIN MOTA"/>
    <property type="match status" value="1"/>
</dbReference>
<keyword evidence="5 7" id="KW-1133">Transmembrane helix</keyword>
<feature type="domain" description="Motility protein A N-terminal" evidence="9">
    <location>
        <begin position="6"/>
        <end position="89"/>
    </location>
</feature>
<keyword evidence="10" id="KW-0282">Flagellum</keyword>
<gene>
    <name evidence="10" type="ORF">MNBD_GAMMA23-2075</name>
</gene>
<dbReference type="NCBIfam" id="NF006583">
    <property type="entry name" value="PRK09109.1"/>
    <property type="match status" value="1"/>
</dbReference>
<evidence type="ECO:0000259" key="9">
    <source>
        <dbReference type="Pfam" id="PF20560"/>
    </source>
</evidence>
<feature type="transmembrane region" description="Helical" evidence="7">
    <location>
        <begin position="35"/>
        <end position="56"/>
    </location>
</feature>